<dbReference type="EMBL" id="JASCIS010000080">
    <property type="protein sequence ID" value="MDI3424216.1"/>
    <property type="molecule type" value="Genomic_DNA"/>
</dbReference>
<evidence type="ECO:0000256" key="1">
    <source>
        <dbReference type="SAM" id="MobiDB-lite"/>
    </source>
</evidence>
<organism evidence="2 3">
    <name type="scientific">Streptomyces luteolus</name>
    <dbReference type="NCBI Taxonomy" id="3043615"/>
    <lineage>
        <taxon>Bacteria</taxon>
        <taxon>Bacillati</taxon>
        <taxon>Actinomycetota</taxon>
        <taxon>Actinomycetes</taxon>
        <taxon>Kitasatosporales</taxon>
        <taxon>Streptomycetaceae</taxon>
        <taxon>Streptomyces</taxon>
    </lineage>
</organism>
<dbReference type="Proteomes" id="UP001237105">
    <property type="component" value="Unassembled WGS sequence"/>
</dbReference>
<feature type="compositionally biased region" description="Low complexity" evidence="1">
    <location>
        <begin position="32"/>
        <end position="53"/>
    </location>
</feature>
<comment type="caution">
    <text evidence="2">The sequence shown here is derived from an EMBL/GenBank/DDBJ whole genome shotgun (WGS) entry which is preliminary data.</text>
</comment>
<reference evidence="2 3" key="1">
    <citation type="submission" date="2023-05" db="EMBL/GenBank/DDBJ databases">
        <title>Draft genome sequence of Streptomyces sp. B-S-A12 isolated from a cave soil in Thailand.</title>
        <authorList>
            <person name="Chamroensaksri N."/>
            <person name="Muangham S."/>
        </authorList>
    </citation>
    <scope>NUCLEOTIDE SEQUENCE [LARGE SCALE GENOMIC DNA]</scope>
    <source>
        <strain evidence="2 3">B-S-A12</strain>
    </source>
</reference>
<feature type="compositionally biased region" description="Low complexity" evidence="1">
    <location>
        <begin position="62"/>
        <end position="71"/>
    </location>
</feature>
<evidence type="ECO:0008006" key="4">
    <source>
        <dbReference type="Google" id="ProtNLM"/>
    </source>
</evidence>
<feature type="region of interest" description="Disordered" evidence="1">
    <location>
        <begin position="24"/>
        <end position="82"/>
    </location>
</feature>
<proteinExistence type="predicted"/>
<dbReference type="RefSeq" id="WP_282540041.1">
    <property type="nucleotide sequence ID" value="NZ_JASCIS010000080.1"/>
</dbReference>
<sequence length="179" mass="18214">MKMRHVRAVAVAAVVVVALTGARRGGDGGGCDDNSSSSSSSSSSGGYTSGGSSDYDDDDDYQSSTGDYGSSPSAGPTTAAESDIRITDCVINGVSSTEARITWKYTITNGDASGSADYSGTMIFNDSSGSRVGSTFFSHDAVAVGTPYEGTVEDTVYDSDVSSLQGRCEVSSVIKSPSL</sequence>
<evidence type="ECO:0000313" key="2">
    <source>
        <dbReference type="EMBL" id="MDI3424216.1"/>
    </source>
</evidence>
<gene>
    <name evidence="2" type="ORF">QIT00_37820</name>
</gene>
<name>A0ABT6T9B4_9ACTN</name>
<keyword evidence="3" id="KW-1185">Reference proteome</keyword>
<protein>
    <recommendedName>
        <fullName evidence="4">Lipoprotein</fullName>
    </recommendedName>
</protein>
<accession>A0ABT6T9B4</accession>
<evidence type="ECO:0000313" key="3">
    <source>
        <dbReference type="Proteomes" id="UP001237105"/>
    </source>
</evidence>